<evidence type="ECO:0000256" key="6">
    <source>
        <dbReference type="ARBA" id="ARBA00022884"/>
    </source>
</evidence>
<keyword evidence="6" id="KW-0694">RNA-binding</keyword>
<evidence type="ECO:0000313" key="13">
    <source>
        <dbReference type="EnsemblMetazoa" id="CJA07935.1"/>
    </source>
</evidence>
<evidence type="ECO:0000313" key="14">
    <source>
        <dbReference type="Proteomes" id="UP000005237"/>
    </source>
</evidence>
<comment type="similarity">
    <text evidence="3">Belongs to the snRNP SmB/SmN family.</text>
</comment>
<dbReference type="GO" id="GO:0000398">
    <property type="term" value="P:mRNA splicing, via spliceosome"/>
    <property type="evidence" value="ECO:0007669"/>
    <property type="project" value="TreeGrafter"/>
</dbReference>
<dbReference type="AlphaFoldDB" id="A0A8R1DNR2"/>
<dbReference type="InterPro" id="IPR047575">
    <property type="entry name" value="Sm"/>
</dbReference>
<protein>
    <recommendedName>
        <fullName evidence="10">Sm protein B</fullName>
    </recommendedName>
</protein>
<dbReference type="Gene3D" id="2.30.30.100">
    <property type="match status" value="1"/>
</dbReference>
<organism evidence="13 14">
    <name type="scientific">Caenorhabditis japonica</name>
    <dbReference type="NCBI Taxonomy" id="281687"/>
    <lineage>
        <taxon>Eukaryota</taxon>
        <taxon>Metazoa</taxon>
        <taxon>Ecdysozoa</taxon>
        <taxon>Nematoda</taxon>
        <taxon>Chromadorea</taxon>
        <taxon>Rhabditida</taxon>
        <taxon>Rhabditina</taxon>
        <taxon>Rhabditomorpha</taxon>
        <taxon>Rhabditoidea</taxon>
        <taxon>Rhabditidae</taxon>
        <taxon>Peloderinae</taxon>
        <taxon>Caenorhabditis</taxon>
    </lineage>
</organism>
<evidence type="ECO:0000256" key="1">
    <source>
        <dbReference type="ARBA" id="ARBA00004123"/>
    </source>
</evidence>
<comment type="subcellular location">
    <subcellularLocation>
        <location evidence="2">Cytoplasm</location>
    </subcellularLocation>
    <subcellularLocation>
        <location evidence="1">Nucleus</location>
    </subcellularLocation>
</comment>
<evidence type="ECO:0000259" key="12">
    <source>
        <dbReference type="PROSITE" id="PS52002"/>
    </source>
</evidence>
<dbReference type="GO" id="GO:0005686">
    <property type="term" value="C:U2 snRNP"/>
    <property type="evidence" value="ECO:0007669"/>
    <property type="project" value="TreeGrafter"/>
</dbReference>
<keyword evidence="5" id="KW-0507">mRNA processing</keyword>
<dbReference type="InterPro" id="IPR010920">
    <property type="entry name" value="LSM_dom_sf"/>
</dbReference>
<reference evidence="13" key="2">
    <citation type="submission" date="2022-06" db="UniProtKB">
        <authorList>
            <consortium name="EnsemblMetazoa"/>
        </authorList>
    </citation>
    <scope>IDENTIFICATION</scope>
    <source>
        <strain evidence="13">DF5081</strain>
    </source>
</reference>
<sequence>MTISKNNKMMGHLNFRMKIILQDGRTFVGFFKAFDKHMNILLAECEEHRQIKPKAGKKSDGEEKRILGLVLVRGEHIVSMTVDGPPPRDDDSVRLAKAGGAGGVGQAKPGGRGMPAMPGMPGMPPGAPGGLSGAMRGHGGPGMAAMQPGYGAPGGRPF</sequence>
<evidence type="ECO:0000256" key="7">
    <source>
        <dbReference type="ARBA" id="ARBA00023187"/>
    </source>
</evidence>
<evidence type="ECO:0000256" key="5">
    <source>
        <dbReference type="ARBA" id="ARBA00022664"/>
    </source>
</evidence>
<evidence type="ECO:0000256" key="8">
    <source>
        <dbReference type="ARBA" id="ARBA00023242"/>
    </source>
</evidence>
<dbReference type="GO" id="GO:0003723">
    <property type="term" value="F:RNA binding"/>
    <property type="evidence" value="ECO:0007669"/>
    <property type="project" value="UniProtKB-KW"/>
</dbReference>
<dbReference type="SMART" id="SM00651">
    <property type="entry name" value="Sm"/>
    <property type="match status" value="1"/>
</dbReference>
<dbReference type="GO" id="GO:0005687">
    <property type="term" value="C:U4 snRNP"/>
    <property type="evidence" value="ECO:0007669"/>
    <property type="project" value="TreeGrafter"/>
</dbReference>
<dbReference type="GO" id="GO:0005682">
    <property type="term" value="C:U5 snRNP"/>
    <property type="evidence" value="ECO:0007669"/>
    <property type="project" value="TreeGrafter"/>
</dbReference>
<dbReference type="GO" id="GO:0005737">
    <property type="term" value="C:cytoplasm"/>
    <property type="evidence" value="ECO:0007669"/>
    <property type="project" value="UniProtKB-SubCell"/>
</dbReference>
<reference evidence="14" key="1">
    <citation type="submission" date="2010-08" db="EMBL/GenBank/DDBJ databases">
        <authorList>
            <consortium name="Caenorhabditis japonica Sequencing Consortium"/>
            <person name="Wilson R.K."/>
        </authorList>
    </citation>
    <scope>NUCLEOTIDE SEQUENCE [LARGE SCALE GENOMIC DNA]</scope>
    <source>
        <strain evidence="14">DF5081</strain>
    </source>
</reference>
<keyword evidence="8" id="KW-0539">Nucleus</keyword>
<dbReference type="PANTHER" id="PTHR10701:SF0">
    <property type="entry name" value="SMALL NUCLEAR RIBONUCLEOPROTEIN-ASSOCIATED PROTEIN B"/>
    <property type="match status" value="1"/>
</dbReference>
<accession>A0A8R1DNR2</accession>
<dbReference type="GO" id="GO:0046540">
    <property type="term" value="C:U4/U6 x U5 tri-snRNP complex"/>
    <property type="evidence" value="ECO:0007669"/>
    <property type="project" value="TreeGrafter"/>
</dbReference>
<proteinExistence type="inferred from homology"/>
<dbReference type="GO" id="GO:0070990">
    <property type="term" value="F:snRNP binding"/>
    <property type="evidence" value="ECO:0007669"/>
    <property type="project" value="TreeGrafter"/>
</dbReference>
<keyword evidence="14" id="KW-1185">Reference proteome</keyword>
<feature type="domain" description="Sm" evidence="12">
    <location>
        <begin position="4"/>
        <end position="86"/>
    </location>
</feature>
<dbReference type="PROSITE" id="PS52002">
    <property type="entry name" value="SM"/>
    <property type="match status" value="1"/>
</dbReference>
<dbReference type="GO" id="GO:0071013">
    <property type="term" value="C:catalytic step 2 spliceosome"/>
    <property type="evidence" value="ECO:0007669"/>
    <property type="project" value="TreeGrafter"/>
</dbReference>
<feature type="compositionally biased region" description="Gly residues" evidence="11">
    <location>
        <begin position="99"/>
        <end position="113"/>
    </location>
</feature>
<keyword evidence="4" id="KW-0963">Cytoplasm</keyword>
<dbReference type="CDD" id="cd01717">
    <property type="entry name" value="Sm_B"/>
    <property type="match status" value="1"/>
</dbReference>
<evidence type="ECO:0000256" key="10">
    <source>
        <dbReference type="ARBA" id="ARBA00041355"/>
    </source>
</evidence>
<dbReference type="SUPFAM" id="SSF50182">
    <property type="entry name" value="Sm-like ribonucleoproteins"/>
    <property type="match status" value="1"/>
</dbReference>
<feature type="region of interest" description="Disordered" evidence="11">
    <location>
        <begin position="97"/>
        <end position="118"/>
    </location>
</feature>
<evidence type="ECO:0000256" key="2">
    <source>
        <dbReference type="ARBA" id="ARBA00004496"/>
    </source>
</evidence>
<evidence type="ECO:0000256" key="9">
    <source>
        <dbReference type="ARBA" id="ARBA00023274"/>
    </source>
</evidence>
<keyword evidence="7" id="KW-0508">mRNA splicing</keyword>
<dbReference type="PANTHER" id="PTHR10701">
    <property type="entry name" value="SMALL NUCLEAR RIBONUCLEOPROTEIN-ASSOCIATED PROTEIN B AND N"/>
    <property type="match status" value="1"/>
</dbReference>
<dbReference type="GO" id="GO:0005685">
    <property type="term" value="C:U1 snRNP"/>
    <property type="evidence" value="ECO:0007669"/>
    <property type="project" value="TreeGrafter"/>
</dbReference>
<evidence type="ECO:0000256" key="11">
    <source>
        <dbReference type="SAM" id="MobiDB-lite"/>
    </source>
</evidence>
<dbReference type="InterPro" id="IPR050914">
    <property type="entry name" value="snRNP_SmB/NAA38-like"/>
</dbReference>
<dbReference type="GO" id="GO:0071004">
    <property type="term" value="C:U2-type prespliceosome"/>
    <property type="evidence" value="ECO:0007669"/>
    <property type="project" value="TreeGrafter"/>
</dbReference>
<dbReference type="Pfam" id="PF01423">
    <property type="entry name" value="LSM"/>
    <property type="match status" value="1"/>
</dbReference>
<evidence type="ECO:0000256" key="3">
    <source>
        <dbReference type="ARBA" id="ARBA00009123"/>
    </source>
</evidence>
<dbReference type="Proteomes" id="UP000005237">
    <property type="component" value="Unassembled WGS sequence"/>
</dbReference>
<dbReference type="FunFam" id="2.30.30.100:FF:000004">
    <property type="entry name" value="Small nuclear ribonucleoprotein-associated proteins"/>
    <property type="match status" value="1"/>
</dbReference>
<dbReference type="EnsemblMetazoa" id="CJA07935.1">
    <property type="protein sequence ID" value="CJA07935.1"/>
    <property type="gene ID" value="WBGene00127139"/>
</dbReference>
<name>A0A8R1DNR2_CAEJA</name>
<keyword evidence="9" id="KW-0687">Ribonucleoprotein</keyword>
<evidence type="ECO:0000256" key="4">
    <source>
        <dbReference type="ARBA" id="ARBA00022490"/>
    </source>
</evidence>
<dbReference type="InterPro" id="IPR001163">
    <property type="entry name" value="Sm_dom_euk/arc"/>
</dbReference>